<reference evidence="2" key="1">
    <citation type="submission" date="2022-03" db="EMBL/GenBank/DDBJ databases">
        <authorList>
            <person name="Alioto T."/>
            <person name="Alioto T."/>
            <person name="Gomez Garrido J."/>
        </authorList>
    </citation>
    <scope>NUCLEOTIDE SEQUENCE</scope>
</reference>
<name>A0AAD1WDJ8_PELCU</name>
<evidence type="ECO:0000256" key="1">
    <source>
        <dbReference type="SAM" id="MobiDB-lite"/>
    </source>
</evidence>
<dbReference type="Proteomes" id="UP001295444">
    <property type="component" value="Chromosome 06"/>
</dbReference>
<sequence>MAPKTEIYPACSQTDEMELSSNTSSKGHTGSPQILQEIENRNTTTKRQASRMAPNPVHATENPRAPDRDTIYLQHQCKPRQRQADETATGTRNATPCYTAAGFLRTHNALPYAGYRQKGMPQAAKNRGPCL</sequence>
<dbReference type="EMBL" id="OW240917">
    <property type="protein sequence ID" value="CAH2300694.1"/>
    <property type="molecule type" value="Genomic_DNA"/>
</dbReference>
<organism evidence="2 3">
    <name type="scientific">Pelobates cultripes</name>
    <name type="common">Western spadefoot toad</name>
    <dbReference type="NCBI Taxonomy" id="61616"/>
    <lineage>
        <taxon>Eukaryota</taxon>
        <taxon>Metazoa</taxon>
        <taxon>Chordata</taxon>
        <taxon>Craniata</taxon>
        <taxon>Vertebrata</taxon>
        <taxon>Euteleostomi</taxon>
        <taxon>Amphibia</taxon>
        <taxon>Batrachia</taxon>
        <taxon>Anura</taxon>
        <taxon>Pelobatoidea</taxon>
        <taxon>Pelobatidae</taxon>
        <taxon>Pelobates</taxon>
    </lineage>
</organism>
<keyword evidence="3" id="KW-1185">Reference proteome</keyword>
<protein>
    <submittedName>
        <fullName evidence="2">Uncharacterized protein</fullName>
    </submittedName>
</protein>
<feature type="compositionally biased region" description="Polar residues" evidence="1">
    <location>
        <begin position="11"/>
        <end position="34"/>
    </location>
</feature>
<dbReference type="AlphaFoldDB" id="A0AAD1WDJ8"/>
<feature type="region of interest" description="Disordered" evidence="1">
    <location>
        <begin position="1"/>
        <end position="70"/>
    </location>
</feature>
<gene>
    <name evidence="2" type="ORF">PECUL_23A032525</name>
</gene>
<evidence type="ECO:0000313" key="2">
    <source>
        <dbReference type="EMBL" id="CAH2300694.1"/>
    </source>
</evidence>
<evidence type="ECO:0000313" key="3">
    <source>
        <dbReference type="Proteomes" id="UP001295444"/>
    </source>
</evidence>
<proteinExistence type="predicted"/>
<accession>A0AAD1WDJ8</accession>